<evidence type="ECO:0000259" key="6">
    <source>
        <dbReference type="Pfam" id="PF06271"/>
    </source>
</evidence>
<protein>
    <submittedName>
        <fullName evidence="7">RDD family protein</fullName>
    </submittedName>
</protein>
<comment type="subcellular location">
    <subcellularLocation>
        <location evidence="1">Membrane</location>
        <topology evidence="1">Multi-pass membrane protein</topology>
    </subcellularLocation>
</comment>
<evidence type="ECO:0000313" key="8">
    <source>
        <dbReference type="Proteomes" id="UP000278351"/>
    </source>
</evidence>
<name>A0A3N4P9T7_9BACT</name>
<evidence type="ECO:0000256" key="3">
    <source>
        <dbReference type="ARBA" id="ARBA00022989"/>
    </source>
</evidence>
<dbReference type="RefSeq" id="WP_123849067.1">
    <property type="nucleotide sequence ID" value="NZ_RPDH01000003.1"/>
</dbReference>
<dbReference type="AlphaFoldDB" id="A0A3N4P9T7"/>
<gene>
    <name evidence="7" type="ORF">EGT74_23850</name>
</gene>
<feature type="transmembrane region" description="Helical" evidence="5">
    <location>
        <begin position="30"/>
        <end position="50"/>
    </location>
</feature>
<dbReference type="Pfam" id="PF06271">
    <property type="entry name" value="RDD"/>
    <property type="match status" value="1"/>
</dbReference>
<sequence>MNENPIDVLDGFEPETDYQYASMGARFANYLIDFAGFCVLHALFVLAYFWYSGQPFVMPYPYLWLVVLLPTGWTAWFYFCGYCAMLEGLTSGRSLGKLVTGTVALKEDGTGITFKEALLRGLCRAIPFEPLSALGGSLWHDKFTRTVVAKK</sequence>
<feature type="transmembrane region" description="Helical" evidence="5">
    <location>
        <begin position="62"/>
        <end position="85"/>
    </location>
</feature>
<keyword evidence="8" id="KW-1185">Reference proteome</keyword>
<comment type="caution">
    <text evidence="7">The sequence shown here is derived from an EMBL/GenBank/DDBJ whole genome shotgun (WGS) entry which is preliminary data.</text>
</comment>
<dbReference type="GO" id="GO:0016020">
    <property type="term" value="C:membrane"/>
    <property type="evidence" value="ECO:0007669"/>
    <property type="project" value="UniProtKB-SubCell"/>
</dbReference>
<accession>A0A3N4P9T7</accession>
<evidence type="ECO:0000256" key="5">
    <source>
        <dbReference type="SAM" id="Phobius"/>
    </source>
</evidence>
<keyword evidence="4 5" id="KW-0472">Membrane</keyword>
<evidence type="ECO:0000313" key="7">
    <source>
        <dbReference type="EMBL" id="RPE05423.1"/>
    </source>
</evidence>
<dbReference type="OrthoDB" id="762068at2"/>
<keyword evidence="2 5" id="KW-0812">Transmembrane</keyword>
<dbReference type="EMBL" id="RPDH01000003">
    <property type="protein sequence ID" value="RPE05423.1"/>
    <property type="molecule type" value="Genomic_DNA"/>
</dbReference>
<feature type="domain" description="RDD" evidence="6">
    <location>
        <begin position="20"/>
        <end position="127"/>
    </location>
</feature>
<evidence type="ECO:0000256" key="1">
    <source>
        <dbReference type="ARBA" id="ARBA00004141"/>
    </source>
</evidence>
<reference evidence="7 8" key="1">
    <citation type="submission" date="2018-11" db="EMBL/GenBank/DDBJ databases">
        <title>Chitinophaga lutea sp.nov., isolate from arsenic contaminated soil.</title>
        <authorList>
            <person name="Zong Y."/>
        </authorList>
    </citation>
    <scope>NUCLEOTIDE SEQUENCE [LARGE SCALE GENOMIC DNA]</scope>
    <source>
        <strain evidence="7 8">ZY74</strain>
    </source>
</reference>
<evidence type="ECO:0000256" key="2">
    <source>
        <dbReference type="ARBA" id="ARBA00022692"/>
    </source>
</evidence>
<evidence type="ECO:0000256" key="4">
    <source>
        <dbReference type="ARBA" id="ARBA00023136"/>
    </source>
</evidence>
<dbReference type="InterPro" id="IPR010432">
    <property type="entry name" value="RDD"/>
</dbReference>
<keyword evidence="3 5" id="KW-1133">Transmembrane helix</keyword>
<organism evidence="7 8">
    <name type="scientific">Chitinophaga lutea</name>
    <dbReference type="NCBI Taxonomy" id="2488634"/>
    <lineage>
        <taxon>Bacteria</taxon>
        <taxon>Pseudomonadati</taxon>
        <taxon>Bacteroidota</taxon>
        <taxon>Chitinophagia</taxon>
        <taxon>Chitinophagales</taxon>
        <taxon>Chitinophagaceae</taxon>
        <taxon>Chitinophaga</taxon>
    </lineage>
</organism>
<proteinExistence type="predicted"/>
<dbReference type="Proteomes" id="UP000278351">
    <property type="component" value="Unassembled WGS sequence"/>
</dbReference>